<evidence type="ECO:0000256" key="1">
    <source>
        <dbReference type="ARBA" id="ARBA00004370"/>
    </source>
</evidence>
<evidence type="ECO:0000256" key="8">
    <source>
        <dbReference type="SAM" id="Phobius"/>
    </source>
</evidence>
<gene>
    <name evidence="9" type="ORF">COCHEDRAFT_1214924</name>
</gene>
<dbReference type="Proteomes" id="UP000016936">
    <property type="component" value="Unassembled WGS sequence"/>
</dbReference>
<evidence type="ECO:0000256" key="4">
    <source>
        <dbReference type="ARBA" id="ARBA00022692"/>
    </source>
</evidence>
<dbReference type="OrthoDB" id="2849215at2759"/>
<sequence>MSLQPGMKHFIVTFTTIPVLWLWWLSTLPNAPSLAVNAVWNYNPSDPGTFLATCLVLTMALWILHLVLTMKARLEPVSASIVFGLLFHMVPALCLLAAILKSKIAQDRQMVWFSALMALRYWRTLVAVFFWMQYKPSMHRARYGKAKHTAEDCTIVVATVGPGQNLELFTRMVEGILANKPKRVVFSTPEAGIADIVRPIVLEIQKVFEERRVVGGKKEMDGHYGTTEIVVTGGANKKDKRTQTAEGIKLVETKIMVMVDDSAVWTPKFLEATLPAFQDDKVGFVGTRKWVERLSLPEYDSELNWYQNMAARYRAGFWNTIGALYLVRHNFEIRASNTADGGVFCVSGRTSLILSRIVKDEEFVEKFLNEYIWSFPSLGVEGVGPLKADDDNFITRWVIKHGMDVKIQYTEDATMTTQLGRMDNFKFVDQCMRWSRTTIRQNPIALFVDLTVWWKWPISVWMVYFPWMYNVALFWDALAVWTFTTTTFFHDSSAQYYWLGLLISFIWMSKLTKTIPWFMHRQNRSDFFWYFFPIPAYPLFAYAHSIIKIYTVATFWVNDWAGRTQDEKQPELDGIKAK</sequence>
<dbReference type="AlphaFoldDB" id="M2UPN9"/>
<dbReference type="Pfam" id="PF13641">
    <property type="entry name" value="Glyco_tranf_2_3"/>
    <property type="match status" value="1"/>
</dbReference>
<organism evidence="9 10">
    <name type="scientific">Cochliobolus heterostrophus (strain C5 / ATCC 48332 / race O)</name>
    <name type="common">Southern corn leaf blight fungus</name>
    <name type="synonym">Bipolaris maydis</name>
    <dbReference type="NCBI Taxonomy" id="701091"/>
    <lineage>
        <taxon>Eukaryota</taxon>
        <taxon>Fungi</taxon>
        <taxon>Dikarya</taxon>
        <taxon>Ascomycota</taxon>
        <taxon>Pezizomycotina</taxon>
        <taxon>Dothideomycetes</taxon>
        <taxon>Pleosporomycetidae</taxon>
        <taxon>Pleosporales</taxon>
        <taxon>Pleosporineae</taxon>
        <taxon>Pleosporaceae</taxon>
        <taxon>Bipolaris</taxon>
    </lineage>
</organism>
<dbReference type="PANTHER" id="PTHR47844:SF1">
    <property type="entry name" value="EXOSTOSIN-LIKE 2"/>
    <property type="match status" value="1"/>
</dbReference>
<feature type="transmembrane region" description="Helical" evidence="8">
    <location>
        <begin position="496"/>
        <end position="515"/>
    </location>
</feature>
<dbReference type="EMBL" id="KB445578">
    <property type="protein sequence ID" value="EMD89878.1"/>
    <property type="molecule type" value="Genomic_DNA"/>
</dbReference>
<evidence type="ECO:0000313" key="10">
    <source>
        <dbReference type="Proteomes" id="UP000016936"/>
    </source>
</evidence>
<evidence type="ECO:0000256" key="7">
    <source>
        <dbReference type="ARBA" id="ARBA00023180"/>
    </source>
</evidence>
<keyword evidence="10" id="KW-1185">Reference proteome</keyword>
<dbReference type="GO" id="GO:0016020">
    <property type="term" value="C:membrane"/>
    <property type="evidence" value="ECO:0007669"/>
    <property type="project" value="UniProtKB-SubCell"/>
</dbReference>
<dbReference type="SUPFAM" id="SSF53448">
    <property type="entry name" value="Nucleotide-diphospho-sugar transferases"/>
    <property type="match status" value="1"/>
</dbReference>
<protein>
    <submittedName>
        <fullName evidence="9">Glycosyltransferase family 2 protein</fullName>
    </submittedName>
</protein>
<feature type="transmembrane region" description="Helical" evidence="8">
    <location>
        <begin position="9"/>
        <end position="28"/>
    </location>
</feature>
<keyword evidence="6 8" id="KW-0472">Membrane</keyword>
<evidence type="ECO:0000256" key="6">
    <source>
        <dbReference type="ARBA" id="ARBA00023136"/>
    </source>
</evidence>
<keyword evidence="4 8" id="KW-0812">Transmembrane</keyword>
<keyword evidence="5 8" id="KW-1133">Transmembrane helix</keyword>
<dbReference type="Gene3D" id="3.90.550.10">
    <property type="entry name" value="Spore Coat Polysaccharide Biosynthesis Protein SpsA, Chain A"/>
    <property type="match status" value="1"/>
</dbReference>
<comment type="subcellular location">
    <subcellularLocation>
        <location evidence="1">Membrane</location>
    </subcellularLocation>
</comment>
<dbReference type="OMA" id="QITHAMP"/>
<feature type="transmembrane region" description="Helical" evidence="8">
    <location>
        <begin position="112"/>
        <end position="132"/>
    </location>
</feature>
<dbReference type="eggNOG" id="ENOG502SICP">
    <property type="taxonomic scope" value="Eukaryota"/>
</dbReference>
<dbReference type="HOGENOM" id="CLU_019940_2_1_1"/>
<feature type="transmembrane region" description="Helical" evidence="8">
    <location>
        <begin position="463"/>
        <end position="484"/>
    </location>
</feature>
<dbReference type="PANTHER" id="PTHR47844">
    <property type="entry name" value="SYNTHASE CPS1, PUTATIVE (AFU_ORTHOLOGUE AFUA_7G02500)-RELATED"/>
    <property type="match status" value="1"/>
</dbReference>
<evidence type="ECO:0000256" key="3">
    <source>
        <dbReference type="ARBA" id="ARBA00022679"/>
    </source>
</evidence>
<keyword evidence="3" id="KW-0808">Transferase</keyword>
<dbReference type="InterPro" id="IPR029044">
    <property type="entry name" value="Nucleotide-diphossugar_trans"/>
</dbReference>
<feature type="transmembrane region" description="Helical" evidence="8">
    <location>
        <begin position="527"/>
        <end position="547"/>
    </location>
</feature>
<name>M2UPN9_COCH5</name>
<evidence type="ECO:0000313" key="9">
    <source>
        <dbReference type="EMBL" id="EMD89878.1"/>
    </source>
</evidence>
<dbReference type="STRING" id="701091.M2UPN9"/>
<keyword evidence="7" id="KW-0325">Glycoprotein</keyword>
<evidence type="ECO:0000256" key="2">
    <source>
        <dbReference type="ARBA" id="ARBA00022676"/>
    </source>
</evidence>
<proteinExistence type="predicted"/>
<keyword evidence="2" id="KW-0328">Glycosyltransferase</keyword>
<dbReference type="GO" id="GO:0016757">
    <property type="term" value="F:glycosyltransferase activity"/>
    <property type="evidence" value="ECO:0007669"/>
    <property type="project" value="UniProtKB-KW"/>
</dbReference>
<feature type="transmembrane region" description="Helical" evidence="8">
    <location>
        <begin position="48"/>
        <end position="68"/>
    </location>
</feature>
<evidence type="ECO:0000256" key="5">
    <source>
        <dbReference type="ARBA" id="ARBA00022989"/>
    </source>
</evidence>
<reference evidence="10" key="2">
    <citation type="journal article" date="2013" name="PLoS Genet.">
        <title>Comparative genome structure, secondary metabolite, and effector coding capacity across Cochliobolus pathogens.</title>
        <authorList>
            <person name="Condon B.J."/>
            <person name="Leng Y."/>
            <person name="Wu D."/>
            <person name="Bushley K.E."/>
            <person name="Ohm R.A."/>
            <person name="Otillar R."/>
            <person name="Martin J."/>
            <person name="Schackwitz W."/>
            <person name="Grimwood J."/>
            <person name="MohdZainudin N."/>
            <person name="Xue C."/>
            <person name="Wang R."/>
            <person name="Manning V.A."/>
            <person name="Dhillon B."/>
            <person name="Tu Z.J."/>
            <person name="Steffenson B.J."/>
            <person name="Salamov A."/>
            <person name="Sun H."/>
            <person name="Lowry S."/>
            <person name="LaButti K."/>
            <person name="Han J."/>
            <person name="Copeland A."/>
            <person name="Lindquist E."/>
            <person name="Barry K."/>
            <person name="Schmutz J."/>
            <person name="Baker S.E."/>
            <person name="Ciuffetti L.M."/>
            <person name="Grigoriev I.V."/>
            <person name="Zhong S."/>
            <person name="Turgeon B.G."/>
        </authorList>
    </citation>
    <scope>NUCLEOTIDE SEQUENCE [LARGE SCALE GENOMIC DNA]</scope>
    <source>
        <strain evidence="10">C5 / ATCC 48332 / race O</strain>
    </source>
</reference>
<feature type="transmembrane region" description="Helical" evidence="8">
    <location>
        <begin position="80"/>
        <end position="100"/>
    </location>
</feature>
<reference evidence="9 10" key="1">
    <citation type="journal article" date="2012" name="PLoS Pathog.">
        <title>Diverse lifestyles and strategies of plant pathogenesis encoded in the genomes of eighteen Dothideomycetes fungi.</title>
        <authorList>
            <person name="Ohm R.A."/>
            <person name="Feau N."/>
            <person name="Henrissat B."/>
            <person name="Schoch C.L."/>
            <person name="Horwitz B.A."/>
            <person name="Barry K.W."/>
            <person name="Condon B.J."/>
            <person name="Copeland A.C."/>
            <person name="Dhillon B."/>
            <person name="Glaser F."/>
            <person name="Hesse C.N."/>
            <person name="Kosti I."/>
            <person name="LaButti K."/>
            <person name="Lindquist E.A."/>
            <person name="Lucas S."/>
            <person name="Salamov A.A."/>
            <person name="Bradshaw R.E."/>
            <person name="Ciuffetti L."/>
            <person name="Hamelin R.C."/>
            <person name="Kema G.H.J."/>
            <person name="Lawrence C."/>
            <person name="Scott J.A."/>
            <person name="Spatafora J.W."/>
            <person name="Turgeon B.G."/>
            <person name="de Wit P.J.G.M."/>
            <person name="Zhong S."/>
            <person name="Goodwin S.B."/>
            <person name="Grigoriev I.V."/>
        </authorList>
    </citation>
    <scope>NUCLEOTIDE SEQUENCE [LARGE SCALE GENOMIC DNA]</scope>
    <source>
        <strain evidence="10">C5 / ATCC 48332 / race O</strain>
    </source>
</reference>
<dbReference type="InterPro" id="IPR052427">
    <property type="entry name" value="Glycosyltrans_GT2/GT47"/>
</dbReference>
<accession>M2UPN9</accession>